<sequence length="1091" mass="120717">MTNSWKPSVSRRLSKNMVKCIIFIFVISFADASSRLLDSDVINDAQKYRQFRLEYLRRHRRQQPKEINVSLTAPLFSSRLFDYGNNTGDNELSPGLDVDKRINLRNPIKFDSGTYQSVFILSNGGISFESNSRIYHSNIFTKDSNSAKLIAPFWNRNDLRNGGHVWYREVTHGRILERGQSEIRYQYDKNVKVLSCLLVTWEKMQPLGNQVLPDENTNTFQMALFTTEDYTYANFIYSNIGWTQGAEAGFISGTERGDFALPTSGTGSIMYLEEYGNTGIPGEWMFELRPERVVRCKAGVKGNLCDEECSHGQFGEDCVQCCHCAGGANCNSTSGECPTASCDDCWSGLTCHKKNPVCGEKDKNSCVRNAVAYFSMNYCNEEVVDCQCLQGYEGDGKVECKDIDECQQPNTCHENAICTNTPGHYLCQCASGFTGDGVTECVSEFLYSYNGHEELPKNRNAKVAFQLKKPLVIFGKQRNILTISNSGLILVEEMSKVHVKDKLEDMNVLGIAPFFGPIDLSKGGRVTIAEVFNEDVLARASNKINENLEQPTFIATSAFIVTYLNVSSETSDAKNMFQTLIVGGKNKRGEELTFTMLLYKDLVWTEGAEAGIMTTDKTNSIHLPGSGTEGIDQLSQLSNVKSSGMWLFRIDQDVVFPCMRLALQPPYCDAESPTLVNNPKRLPTSTTPKKTSQTSASETVRISTEHHSKVSVPESTSSQQTKPTQVPSSVRTRPSTVRESTEHRPIWSINPEEIDKMPEDAFETVTFPPFVTVVPEVFTSQPKQSVSPVESLAKKTTWPEFSTPAKTSSVSETTQNLSSQKPAKPDVEFSKSEENRNIEKVEEIKKVVPSTREKSNPVETPKTAPPVPTPVSTPSSTQSPMTEKKSPTTKSQPILITKKPKAVPTPTTTTTTDPRLEAVPVDNDQILDAEGSTGNKAAIFVPTAIVVIWVILLIIISLVICCKRRRANREFHTMYGPGYGVRPVATGFAMRKGSKQFDPSYEDNIEKAARLSAEMNSYNGNGRISLYGSYWNLANNNPFPPTTSVDLLNSNSSNASPVGSAITAATTASANNINGLNTNLIPNNFKTQQVS</sequence>
<organism evidence="1 2">
    <name type="scientific">Panagrolaimus sp. JU765</name>
    <dbReference type="NCBI Taxonomy" id="591449"/>
    <lineage>
        <taxon>Eukaryota</taxon>
        <taxon>Metazoa</taxon>
        <taxon>Ecdysozoa</taxon>
        <taxon>Nematoda</taxon>
        <taxon>Chromadorea</taxon>
        <taxon>Rhabditida</taxon>
        <taxon>Tylenchina</taxon>
        <taxon>Panagrolaimomorpha</taxon>
        <taxon>Panagrolaimoidea</taxon>
        <taxon>Panagrolaimidae</taxon>
        <taxon>Panagrolaimus</taxon>
    </lineage>
</organism>
<accession>A0AC34PZ67</accession>
<reference evidence="2" key="1">
    <citation type="submission" date="2022-11" db="UniProtKB">
        <authorList>
            <consortium name="WormBaseParasite"/>
        </authorList>
    </citation>
    <scope>IDENTIFICATION</scope>
</reference>
<evidence type="ECO:0000313" key="2">
    <source>
        <dbReference type="WBParaSite" id="JU765_v2.g11410.t2"/>
    </source>
</evidence>
<evidence type="ECO:0000313" key="1">
    <source>
        <dbReference type="Proteomes" id="UP000887576"/>
    </source>
</evidence>
<dbReference type="Proteomes" id="UP000887576">
    <property type="component" value="Unplaced"/>
</dbReference>
<name>A0AC34PZ67_9BILA</name>
<proteinExistence type="predicted"/>
<dbReference type="WBParaSite" id="JU765_v2.g11410.t2">
    <property type="protein sequence ID" value="JU765_v2.g11410.t2"/>
    <property type="gene ID" value="JU765_v2.g11410"/>
</dbReference>
<protein>
    <submittedName>
        <fullName evidence="2">Uncharacterized protein</fullName>
    </submittedName>
</protein>